<dbReference type="CDD" id="cd02248">
    <property type="entry name" value="Peptidase_C1A"/>
    <property type="match status" value="1"/>
</dbReference>
<name>A0A6C0BEP1_9ZZZZ</name>
<dbReference type="InterPro" id="IPR039417">
    <property type="entry name" value="Peptidase_C1A_papain-like"/>
</dbReference>
<dbReference type="InterPro" id="IPR013128">
    <property type="entry name" value="Peptidase_C1A"/>
</dbReference>
<comment type="similarity">
    <text evidence="1">Belongs to the peptidase C1 family.</text>
</comment>
<dbReference type="PROSITE" id="PS00139">
    <property type="entry name" value="THIOL_PROTEASE_CYS"/>
    <property type="match status" value="1"/>
</dbReference>
<dbReference type="InterPro" id="IPR000668">
    <property type="entry name" value="Peptidase_C1A_C"/>
</dbReference>
<dbReference type="SUPFAM" id="SSF54001">
    <property type="entry name" value="Cysteine proteinases"/>
    <property type="match status" value="1"/>
</dbReference>
<sequence>MLYQTLFLLSLFVIHSLSNFITWDEYLNKFPFIKVTNESKINFELNLKIIIESQFIKKSYELGVTPYMHLSDNEWSSRFYNFTFERKIDESLFDQTISDKKIPSSWDWRLYGVTTDVKDQGQVGTCWAQASTETVETAWAIKSKQLKVLSVQQLVDCCKLNNGIDGGLPDYSYKYLISTPQCLNDTYPYVSDVTHKNGVCHSCEGAVSKLSKYIDIKDNDEDLMLQAVLITSLAVGIKADDKQFQVYKSGVLDYNCDSNEKSIDHAVTIEGYGTENGKDYWLVRNSWGTSWGEDGYIKMARGKCLCGICHMVSYPVF</sequence>
<dbReference type="PANTHER" id="PTHR12411">
    <property type="entry name" value="CYSTEINE PROTEASE FAMILY C1-RELATED"/>
    <property type="match status" value="1"/>
</dbReference>
<dbReference type="Gene3D" id="3.90.70.10">
    <property type="entry name" value="Cysteine proteinases"/>
    <property type="match status" value="1"/>
</dbReference>
<dbReference type="AlphaFoldDB" id="A0A6C0BEP1"/>
<dbReference type="Pfam" id="PF00112">
    <property type="entry name" value="Peptidase_C1"/>
    <property type="match status" value="1"/>
</dbReference>
<dbReference type="PROSITE" id="PS00640">
    <property type="entry name" value="THIOL_PROTEASE_ASN"/>
    <property type="match status" value="1"/>
</dbReference>
<dbReference type="SMART" id="SM00645">
    <property type="entry name" value="Pept_C1"/>
    <property type="match status" value="1"/>
</dbReference>
<evidence type="ECO:0000259" key="2">
    <source>
        <dbReference type="SMART" id="SM00645"/>
    </source>
</evidence>
<feature type="domain" description="Peptidase C1A papain C-terminal" evidence="2">
    <location>
        <begin position="102"/>
        <end position="316"/>
    </location>
</feature>
<protein>
    <recommendedName>
        <fullName evidence="2">Peptidase C1A papain C-terminal domain-containing protein</fullName>
    </recommendedName>
</protein>
<proteinExistence type="inferred from homology"/>
<dbReference type="EMBL" id="MN739120">
    <property type="protein sequence ID" value="QHS89868.1"/>
    <property type="molecule type" value="Genomic_DNA"/>
</dbReference>
<dbReference type="InterPro" id="IPR025661">
    <property type="entry name" value="Pept_asp_AS"/>
</dbReference>
<evidence type="ECO:0000256" key="1">
    <source>
        <dbReference type="ARBA" id="ARBA00008455"/>
    </source>
</evidence>
<dbReference type="PRINTS" id="PR00705">
    <property type="entry name" value="PAPAIN"/>
</dbReference>
<dbReference type="InterPro" id="IPR000169">
    <property type="entry name" value="Pept_cys_AS"/>
</dbReference>
<dbReference type="GO" id="GO:0006508">
    <property type="term" value="P:proteolysis"/>
    <property type="evidence" value="ECO:0007669"/>
    <property type="project" value="InterPro"/>
</dbReference>
<accession>A0A6C0BEP1</accession>
<reference evidence="3" key="1">
    <citation type="journal article" date="2020" name="Nature">
        <title>Giant virus diversity and host interactions through global metagenomics.</title>
        <authorList>
            <person name="Schulz F."/>
            <person name="Roux S."/>
            <person name="Paez-Espino D."/>
            <person name="Jungbluth S."/>
            <person name="Walsh D.A."/>
            <person name="Denef V.J."/>
            <person name="McMahon K.D."/>
            <person name="Konstantinidis K.T."/>
            <person name="Eloe-Fadrosh E.A."/>
            <person name="Kyrpides N.C."/>
            <person name="Woyke T."/>
        </authorList>
    </citation>
    <scope>NUCLEOTIDE SEQUENCE</scope>
    <source>
        <strain evidence="3">GVMAG-M-3300010160-4</strain>
    </source>
</reference>
<evidence type="ECO:0000313" key="3">
    <source>
        <dbReference type="EMBL" id="QHS89868.1"/>
    </source>
</evidence>
<organism evidence="3">
    <name type="scientific">viral metagenome</name>
    <dbReference type="NCBI Taxonomy" id="1070528"/>
    <lineage>
        <taxon>unclassified sequences</taxon>
        <taxon>metagenomes</taxon>
        <taxon>organismal metagenomes</taxon>
    </lineage>
</organism>
<dbReference type="GO" id="GO:0008234">
    <property type="term" value="F:cysteine-type peptidase activity"/>
    <property type="evidence" value="ECO:0007669"/>
    <property type="project" value="InterPro"/>
</dbReference>
<dbReference type="InterPro" id="IPR038765">
    <property type="entry name" value="Papain-like_cys_pep_sf"/>
</dbReference>